<accession>A0A3E0IKG2</accession>
<dbReference type="RefSeq" id="WP_116095495.1">
    <property type="nucleotide sequence ID" value="NZ_JBBEFH010000038.1"/>
</dbReference>
<keyword evidence="1" id="KW-0472">Membrane</keyword>
<protein>
    <submittedName>
        <fullName evidence="2">DUF2198 domain-containing protein</fullName>
    </submittedName>
</protein>
<dbReference type="Proteomes" id="UP000256562">
    <property type="component" value="Unassembled WGS sequence"/>
</dbReference>
<dbReference type="OrthoDB" id="2454250at2"/>
<comment type="caution">
    <text evidence="2">The sequence shown here is derived from an EMBL/GenBank/DDBJ whole genome shotgun (WGS) entry which is preliminary data.</text>
</comment>
<keyword evidence="1" id="KW-0812">Transmembrane</keyword>
<feature type="transmembrane region" description="Helical" evidence="1">
    <location>
        <begin position="26"/>
        <end position="44"/>
    </location>
</feature>
<gene>
    <name evidence="2" type="ORF">DOS83_14200</name>
</gene>
<dbReference type="AlphaFoldDB" id="A0A3E0IKG2"/>
<dbReference type="EMBL" id="QKXQ01000740">
    <property type="protein sequence ID" value="REH88520.1"/>
    <property type="molecule type" value="Genomic_DNA"/>
</dbReference>
<keyword evidence="1" id="KW-1133">Transmembrane helix</keyword>
<dbReference type="InterPro" id="IPR019242">
    <property type="entry name" value="DUF2198"/>
</dbReference>
<evidence type="ECO:0000256" key="1">
    <source>
        <dbReference type="SAM" id="Phobius"/>
    </source>
</evidence>
<feature type="transmembrane region" description="Helical" evidence="1">
    <location>
        <begin position="50"/>
        <end position="68"/>
    </location>
</feature>
<evidence type="ECO:0000313" key="3">
    <source>
        <dbReference type="Proteomes" id="UP000256562"/>
    </source>
</evidence>
<sequence>MIWYILAAFFPCVLVVIFSTITRNKWIGTIVTLILIGASIYKGFFHDEWIIFLDVVSILAGYIIVDQLQMHKNENFRG</sequence>
<reference evidence="2 3" key="1">
    <citation type="journal article" date="2018" name="Vet. Microbiol.">
        <title>Characterisation of Staphylococcus felis isolated from cats using whole genome sequencing.</title>
        <authorList>
            <person name="Worthing K."/>
            <person name="Pang S."/>
            <person name="Trott D.J."/>
            <person name="Abraham S."/>
            <person name="Coombs G.W."/>
            <person name="Jordan D."/>
            <person name="McIntyre L."/>
            <person name="Davies M.R."/>
            <person name="Norris J."/>
        </authorList>
    </citation>
    <scope>NUCLEOTIDE SEQUENCE [LARGE SCALE GENOMIC DNA]</scope>
    <source>
        <strain evidence="2 3">F9</strain>
    </source>
</reference>
<organism evidence="2 3">
    <name type="scientific">Staphylococcus felis</name>
    <dbReference type="NCBI Taxonomy" id="46127"/>
    <lineage>
        <taxon>Bacteria</taxon>
        <taxon>Bacillati</taxon>
        <taxon>Bacillota</taxon>
        <taxon>Bacilli</taxon>
        <taxon>Bacillales</taxon>
        <taxon>Staphylococcaceae</taxon>
        <taxon>Staphylococcus</taxon>
    </lineage>
</organism>
<name>A0A3E0IKG2_9STAP</name>
<feature type="transmembrane region" description="Helical" evidence="1">
    <location>
        <begin position="6"/>
        <end position="21"/>
    </location>
</feature>
<dbReference type="Pfam" id="PF09964">
    <property type="entry name" value="DUF2198"/>
    <property type="match status" value="1"/>
</dbReference>
<proteinExistence type="predicted"/>
<evidence type="ECO:0000313" key="2">
    <source>
        <dbReference type="EMBL" id="REH88520.1"/>
    </source>
</evidence>